<name>A0A412B1D1_9FIRM</name>
<keyword evidence="1" id="KW-1133">Transmembrane helix</keyword>
<dbReference type="EMBL" id="QRTC01000001">
    <property type="protein sequence ID" value="RGQ44807.1"/>
    <property type="molecule type" value="Genomic_DNA"/>
</dbReference>
<dbReference type="AlphaFoldDB" id="A0A412B1D1"/>
<proteinExistence type="predicted"/>
<organism evidence="2 3">
    <name type="scientific">[Clostridium] leptum</name>
    <dbReference type="NCBI Taxonomy" id="1535"/>
    <lineage>
        <taxon>Bacteria</taxon>
        <taxon>Bacillati</taxon>
        <taxon>Bacillota</taxon>
        <taxon>Clostridia</taxon>
        <taxon>Eubacteriales</taxon>
        <taxon>Oscillospiraceae</taxon>
        <taxon>Oscillospiraceae incertae sedis</taxon>
    </lineage>
</organism>
<feature type="transmembrane region" description="Helical" evidence="1">
    <location>
        <begin position="94"/>
        <end position="112"/>
    </location>
</feature>
<keyword evidence="1" id="KW-0472">Membrane</keyword>
<evidence type="ECO:0000256" key="1">
    <source>
        <dbReference type="SAM" id="Phobius"/>
    </source>
</evidence>
<reference evidence="2 3" key="1">
    <citation type="submission" date="2018-08" db="EMBL/GenBank/DDBJ databases">
        <title>A genome reference for cultivated species of the human gut microbiota.</title>
        <authorList>
            <person name="Zou Y."/>
            <person name="Xue W."/>
            <person name="Luo G."/>
        </authorList>
    </citation>
    <scope>NUCLEOTIDE SEQUENCE [LARGE SCALE GENOMIC DNA]</scope>
    <source>
        <strain evidence="2 3">AF28-26</strain>
    </source>
</reference>
<evidence type="ECO:0000313" key="3">
    <source>
        <dbReference type="Proteomes" id="UP000284751"/>
    </source>
</evidence>
<comment type="caution">
    <text evidence="2">The sequence shown here is derived from an EMBL/GenBank/DDBJ whole genome shotgun (WGS) entry which is preliminary data.</text>
</comment>
<dbReference type="Proteomes" id="UP000284751">
    <property type="component" value="Unassembled WGS sequence"/>
</dbReference>
<evidence type="ECO:0000313" key="2">
    <source>
        <dbReference type="EMBL" id="RGQ44807.1"/>
    </source>
</evidence>
<keyword evidence="1" id="KW-0812">Transmembrane</keyword>
<accession>A0A412B1D1</accession>
<protein>
    <submittedName>
        <fullName evidence="2">Uncharacterized protein</fullName>
    </submittedName>
</protein>
<gene>
    <name evidence="2" type="ORF">DWY99_00520</name>
</gene>
<sequence length="118" mass="13496">MAPEKCIADSFRDCLGLAKAEMLEKQIAEYRQQSRETHSELYTRITALEKSDAKRDEQYSKILDKLNDMQADINKALLSIAEFKEKSGKRWDKIVDKILLLVITACVGYILVKFGLPV</sequence>